<protein>
    <submittedName>
        <fullName evidence="4">RbsD / FucU transport family protein</fullName>
    </submittedName>
</protein>
<dbReference type="GO" id="GO:0036373">
    <property type="term" value="F:L-fucose mutarotase activity"/>
    <property type="evidence" value="ECO:0007669"/>
    <property type="project" value="UniProtKB-EC"/>
</dbReference>
<accession>A0A2Z4YLT8</accession>
<dbReference type="Gene3D" id="3.40.1650.10">
    <property type="entry name" value="RbsD-like domain"/>
    <property type="match status" value="1"/>
</dbReference>
<dbReference type="GO" id="GO:0042806">
    <property type="term" value="F:fucose binding"/>
    <property type="evidence" value="ECO:0007669"/>
    <property type="project" value="TreeGrafter"/>
</dbReference>
<evidence type="ECO:0000256" key="1">
    <source>
        <dbReference type="ARBA" id="ARBA00000223"/>
    </source>
</evidence>
<comment type="catalytic activity">
    <reaction evidence="3">
        <text>alpha-L-fucose = beta-L-fucose</text>
        <dbReference type="Rhea" id="RHEA:25580"/>
        <dbReference type="ChEBI" id="CHEBI:42548"/>
        <dbReference type="ChEBI" id="CHEBI:42589"/>
        <dbReference type="EC" id="5.1.3.29"/>
    </reaction>
</comment>
<evidence type="ECO:0000256" key="2">
    <source>
        <dbReference type="ARBA" id="ARBA00023235"/>
    </source>
</evidence>
<comment type="catalytic activity">
    <reaction evidence="1">
        <text>beta-D-ribopyranose = beta-D-ribofuranose</text>
        <dbReference type="Rhea" id="RHEA:25432"/>
        <dbReference type="ChEBI" id="CHEBI:27476"/>
        <dbReference type="ChEBI" id="CHEBI:47002"/>
        <dbReference type="EC" id="5.4.99.62"/>
    </reaction>
</comment>
<dbReference type="AlphaFoldDB" id="A0A2Z4YLT8"/>
<dbReference type="InterPro" id="IPR007721">
    <property type="entry name" value="RbsD_FucU"/>
</dbReference>
<proteinExistence type="predicted"/>
<dbReference type="PANTHER" id="PTHR31690">
    <property type="entry name" value="FUCOSE MUTAROTASE"/>
    <property type="match status" value="1"/>
</dbReference>
<dbReference type="Proteomes" id="UP000251166">
    <property type="component" value="Chromosome"/>
</dbReference>
<dbReference type="InterPro" id="IPR023750">
    <property type="entry name" value="RbsD-like_sf"/>
</dbReference>
<dbReference type="SUPFAM" id="SSF102546">
    <property type="entry name" value="RbsD-like"/>
    <property type="match status" value="1"/>
</dbReference>
<dbReference type="PANTHER" id="PTHR31690:SF4">
    <property type="entry name" value="FUCOSE MUTAROTASE"/>
    <property type="match status" value="1"/>
</dbReference>
<dbReference type="RefSeq" id="WP_026230934.1">
    <property type="nucleotide sequence ID" value="NZ_CP030760.1"/>
</dbReference>
<dbReference type="EMBL" id="CP030760">
    <property type="protein sequence ID" value="AXA41035.1"/>
    <property type="molecule type" value="Genomic_DNA"/>
</dbReference>
<dbReference type="InterPro" id="IPR050443">
    <property type="entry name" value="RbsD/FucU_mutarotase"/>
</dbReference>
<evidence type="ECO:0000313" key="5">
    <source>
        <dbReference type="Proteomes" id="UP000251166"/>
    </source>
</evidence>
<evidence type="ECO:0000256" key="3">
    <source>
        <dbReference type="ARBA" id="ARBA00036324"/>
    </source>
</evidence>
<name>A0A2Z4YLT8_RHILE</name>
<dbReference type="GO" id="GO:0062193">
    <property type="term" value="F:D-ribose pyranase activity"/>
    <property type="evidence" value="ECO:0007669"/>
    <property type="project" value="UniProtKB-EC"/>
</dbReference>
<keyword evidence="2" id="KW-0413">Isomerase</keyword>
<evidence type="ECO:0000313" key="4">
    <source>
        <dbReference type="EMBL" id="AXA41035.1"/>
    </source>
</evidence>
<gene>
    <name evidence="4" type="ORF">DLJ82_3464</name>
</gene>
<sequence>MLKGLDPLLSPELLFTLRAMGHGDEIAIVDGNYPGVEHARRLIRLDGHHLIPVLNAVLSVLPIDDFVAEAIFRSTVKAERDKLDPVHEEMIDCCARHEPHRQVVPLIGQDFYGRVKTAHAVIQTGEPRLYANIILRKGVIYPKEAGVHAAAGVDPFVY</sequence>
<dbReference type="Pfam" id="PF05025">
    <property type="entry name" value="RbsD_FucU"/>
    <property type="match status" value="1"/>
</dbReference>
<dbReference type="GO" id="GO:0006004">
    <property type="term" value="P:fucose metabolic process"/>
    <property type="evidence" value="ECO:0007669"/>
    <property type="project" value="TreeGrafter"/>
</dbReference>
<organism evidence="4 5">
    <name type="scientific">Rhizobium leguminosarum</name>
    <dbReference type="NCBI Taxonomy" id="384"/>
    <lineage>
        <taxon>Bacteria</taxon>
        <taxon>Pseudomonadati</taxon>
        <taxon>Pseudomonadota</taxon>
        <taxon>Alphaproteobacteria</taxon>
        <taxon>Hyphomicrobiales</taxon>
        <taxon>Rhizobiaceae</taxon>
        <taxon>Rhizobium/Agrobacterium group</taxon>
        <taxon>Rhizobium</taxon>
    </lineage>
</organism>
<reference evidence="4 5" key="1">
    <citation type="submission" date="2018-07" db="EMBL/GenBank/DDBJ databases">
        <title>Rhizobium leguminosarum strain:ATCC 14479 Genome sequencing and assembly.</title>
        <authorList>
            <person name="Chakraborty R."/>
        </authorList>
    </citation>
    <scope>NUCLEOTIDE SEQUENCE [LARGE SCALE GENOMIC DNA]</scope>
    <source>
        <strain evidence="4 5">ATCC 14479</strain>
    </source>
</reference>